<dbReference type="Gene3D" id="3.30.70.1290">
    <property type="entry name" value="Transposase IS200-like"/>
    <property type="match status" value="1"/>
</dbReference>
<organism evidence="2 3">
    <name type="scientific">Methylomonas koyamae</name>
    <dbReference type="NCBI Taxonomy" id="702114"/>
    <lineage>
        <taxon>Bacteria</taxon>
        <taxon>Pseudomonadati</taxon>
        <taxon>Pseudomonadota</taxon>
        <taxon>Gammaproteobacteria</taxon>
        <taxon>Methylococcales</taxon>
        <taxon>Methylococcaceae</taxon>
        <taxon>Methylomonas</taxon>
    </lineage>
</organism>
<feature type="domain" description="Transposase IS200-like" evidence="1">
    <location>
        <begin position="10"/>
        <end position="143"/>
    </location>
</feature>
<evidence type="ECO:0000313" key="3">
    <source>
        <dbReference type="Proteomes" id="UP000077857"/>
    </source>
</evidence>
<evidence type="ECO:0000259" key="1">
    <source>
        <dbReference type="SMART" id="SM01321"/>
    </source>
</evidence>
<sequence length="177" mass="20738">MTRSRYQFQQNPSPHFLTATINHWLPLFTRPATVNIVLDSWRFLQRDSGFQLYGYVILENHLHLIAASADLSRDMQRFKAYTAKQIIAYLQQSGSERVLALLALLKRPHKTESVFQVWEEGSHPQLIASEAVMRQKLDYIHRNPVERGYVDLPEHWRYSSARNYAGLDGLIEVVREW</sequence>
<dbReference type="InterPro" id="IPR036515">
    <property type="entry name" value="Transposase_17_sf"/>
</dbReference>
<dbReference type="NCBIfam" id="NF047646">
    <property type="entry name" value="REP_Tyr_transpos"/>
    <property type="match status" value="1"/>
</dbReference>
<accession>A0A177N619</accession>
<dbReference type="InterPro" id="IPR002686">
    <property type="entry name" value="Transposase_17"/>
</dbReference>
<comment type="caution">
    <text evidence="2">The sequence shown here is derived from an EMBL/GenBank/DDBJ whole genome shotgun (WGS) entry which is preliminary data.</text>
</comment>
<proteinExistence type="predicted"/>
<dbReference type="Proteomes" id="UP000077857">
    <property type="component" value="Unassembled WGS sequence"/>
</dbReference>
<dbReference type="PANTHER" id="PTHR36966">
    <property type="entry name" value="REP-ASSOCIATED TYROSINE TRANSPOSASE"/>
    <property type="match status" value="1"/>
</dbReference>
<dbReference type="EMBL" id="LUUJ01000109">
    <property type="protein sequence ID" value="OAI12570.1"/>
    <property type="molecule type" value="Genomic_DNA"/>
</dbReference>
<dbReference type="GO" id="GO:0006313">
    <property type="term" value="P:DNA transposition"/>
    <property type="evidence" value="ECO:0007669"/>
    <property type="project" value="InterPro"/>
</dbReference>
<dbReference type="GO" id="GO:0043565">
    <property type="term" value="F:sequence-specific DNA binding"/>
    <property type="evidence" value="ECO:0007669"/>
    <property type="project" value="TreeGrafter"/>
</dbReference>
<dbReference type="SUPFAM" id="SSF143422">
    <property type="entry name" value="Transposase IS200-like"/>
    <property type="match status" value="1"/>
</dbReference>
<dbReference type="GO" id="GO:0004803">
    <property type="term" value="F:transposase activity"/>
    <property type="evidence" value="ECO:0007669"/>
    <property type="project" value="InterPro"/>
</dbReference>
<gene>
    <name evidence="2" type="ORF">A1507_18955</name>
</gene>
<name>A0A177N619_9GAMM</name>
<evidence type="ECO:0000313" key="2">
    <source>
        <dbReference type="EMBL" id="OAI12570.1"/>
    </source>
</evidence>
<dbReference type="InterPro" id="IPR052715">
    <property type="entry name" value="RAYT_transposase"/>
</dbReference>
<reference evidence="2 3" key="1">
    <citation type="submission" date="2016-03" db="EMBL/GenBank/DDBJ databases">
        <authorList>
            <person name="Ploux O."/>
        </authorList>
    </citation>
    <scope>NUCLEOTIDE SEQUENCE [LARGE SCALE GENOMIC DNA]</scope>
    <source>
        <strain evidence="2 3">R-45378</strain>
    </source>
</reference>
<protein>
    <submittedName>
        <fullName evidence="2">Transposase</fullName>
    </submittedName>
</protein>
<dbReference type="SMART" id="SM01321">
    <property type="entry name" value="Y1_Tnp"/>
    <property type="match status" value="1"/>
</dbReference>
<dbReference type="PANTHER" id="PTHR36966:SF1">
    <property type="entry name" value="REP-ASSOCIATED TYROSINE TRANSPOSASE"/>
    <property type="match status" value="1"/>
</dbReference>
<dbReference type="AlphaFoldDB" id="A0A177N619"/>
<dbReference type="RefSeq" id="WP_064041798.1">
    <property type="nucleotide sequence ID" value="NZ_LUUJ01000109.1"/>
</dbReference>
<dbReference type="OrthoDB" id="9794403at2"/>